<dbReference type="PROSITE" id="PS51173">
    <property type="entry name" value="CBM2"/>
    <property type="match status" value="1"/>
</dbReference>
<feature type="region of interest" description="Disordered" evidence="2">
    <location>
        <begin position="133"/>
        <end position="191"/>
    </location>
</feature>
<keyword evidence="5" id="KW-1185">Reference proteome</keyword>
<dbReference type="AlphaFoldDB" id="A0A917TSD9"/>
<dbReference type="InterPro" id="IPR023393">
    <property type="entry name" value="START-like_dom_sf"/>
</dbReference>
<dbReference type="InterPro" id="IPR008965">
    <property type="entry name" value="CBM2/CBM3_carb-bd_dom_sf"/>
</dbReference>
<feature type="domain" description="CBM2" evidence="3">
    <location>
        <begin position="314"/>
        <end position="425"/>
    </location>
</feature>
<dbReference type="Pfam" id="PF00553">
    <property type="entry name" value="CBM_2"/>
    <property type="match status" value="1"/>
</dbReference>
<comment type="similarity">
    <text evidence="1">Belongs to the AHA1 family.</text>
</comment>
<feature type="region of interest" description="Disordered" evidence="2">
    <location>
        <begin position="256"/>
        <end position="321"/>
    </location>
</feature>
<dbReference type="GO" id="GO:0030247">
    <property type="term" value="F:polysaccharide binding"/>
    <property type="evidence" value="ECO:0007669"/>
    <property type="project" value="UniProtKB-UniRule"/>
</dbReference>
<dbReference type="Gene3D" id="3.30.530.20">
    <property type="match status" value="1"/>
</dbReference>
<organism evidence="4 5">
    <name type="scientific">Dactylosporangium sucinum</name>
    <dbReference type="NCBI Taxonomy" id="1424081"/>
    <lineage>
        <taxon>Bacteria</taxon>
        <taxon>Bacillati</taxon>
        <taxon>Actinomycetota</taxon>
        <taxon>Actinomycetes</taxon>
        <taxon>Micromonosporales</taxon>
        <taxon>Micromonosporaceae</taxon>
        <taxon>Dactylosporangium</taxon>
    </lineage>
</organism>
<accession>A0A917TSD9</accession>
<evidence type="ECO:0000313" key="4">
    <source>
        <dbReference type="EMBL" id="GGM34815.1"/>
    </source>
</evidence>
<evidence type="ECO:0000256" key="2">
    <source>
        <dbReference type="SAM" id="MobiDB-lite"/>
    </source>
</evidence>
<comment type="caution">
    <text evidence="4">The sequence shown here is derived from an EMBL/GenBank/DDBJ whole genome shotgun (WGS) entry which is preliminary data.</text>
</comment>
<dbReference type="CDD" id="cd07814">
    <property type="entry name" value="SRPBCC_CalC_Aha1-like"/>
    <property type="match status" value="1"/>
</dbReference>
<dbReference type="GO" id="GO:0005975">
    <property type="term" value="P:carbohydrate metabolic process"/>
    <property type="evidence" value="ECO:0007669"/>
    <property type="project" value="InterPro"/>
</dbReference>
<dbReference type="InterPro" id="IPR013538">
    <property type="entry name" value="ASHA1/2-like_C"/>
</dbReference>
<reference evidence="4" key="2">
    <citation type="submission" date="2020-09" db="EMBL/GenBank/DDBJ databases">
        <authorList>
            <person name="Sun Q."/>
            <person name="Ohkuma M."/>
        </authorList>
    </citation>
    <scope>NUCLEOTIDE SEQUENCE</scope>
    <source>
        <strain evidence="4">JCM 19831</strain>
    </source>
</reference>
<dbReference type="GO" id="GO:0004553">
    <property type="term" value="F:hydrolase activity, hydrolyzing O-glycosyl compounds"/>
    <property type="evidence" value="ECO:0007669"/>
    <property type="project" value="InterPro"/>
</dbReference>
<dbReference type="SUPFAM" id="SSF55961">
    <property type="entry name" value="Bet v1-like"/>
    <property type="match status" value="1"/>
</dbReference>
<reference evidence="4" key="1">
    <citation type="journal article" date="2014" name="Int. J. Syst. Evol. Microbiol.">
        <title>Complete genome sequence of Corynebacterium casei LMG S-19264T (=DSM 44701T), isolated from a smear-ripened cheese.</title>
        <authorList>
            <consortium name="US DOE Joint Genome Institute (JGI-PGF)"/>
            <person name="Walter F."/>
            <person name="Albersmeier A."/>
            <person name="Kalinowski J."/>
            <person name="Ruckert C."/>
        </authorList>
    </citation>
    <scope>NUCLEOTIDE SEQUENCE</scope>
    <source>
        <strain evidence="4">JCM 19831</strain>
    </source>
</reference>
<proteinExistence type="inferred from homology"/>
<dbReference type="Gene3D" id="2.60.40.290">
    <property type="match status" value="1"/>
</dbReference>
<evidence type="ECO:0000256" key="1">
    <source>
        <dbReference type="ARBA" id="ARBA00006817"/>
    </source>
</evidence>
<dbReference type="Pfam" id="PF08327">
    <property type="entry name" value="AHSA1"/>
    <property type="match status" value="1"/>
</dbReference>
<dbReference type="EMBL" id="BMPI01000018">
    <property type="protein sequence ID" value="GGM34815.1"/>
    <property type="molecule type" value="Genomic_DNA"/>
</dbReference>
<evidence type="ECO:0000313" key="5">
    <source>
        <dbReference type="Proteomes" id="UP000642070"/>
    </source>
</evidence>
<gene>
    <name evidence="4" type="ORF">GCM10007977_040380</name>
</gene>
<sequence length="426" mass="44381">MTEIRVDVDLEHPPAAVWRALTEARLVTDWLPTSRFMIRENGTFTFQAEGLEGLEDPVEGEVVTIEAPHRLVMRWEARNLHTVVALAVEERGPGSRLTMTQSGFLGPQGTLRRRVLLGTYTALFEGPLVATLAKGMPGQPGEPAGPPPARRNEGGPFSRLPRQAGGASRSAPGLSSEVRSTAGPRPTTSMPGFAAAALRARGVAAVTAPLPPPRGPWARLVGLRDWSADRRSHAVAAAAAALLLIAMTALLIGKATTPHPASPPRVGGPTEGPAQATVPAASTAPSIRATAEPVVPATSRSTPPSPGATSAVPAPTTPPELTASYRSEDLQLTSYRVTITIANPGATPANDWTVVVTLPILDLTVRNVQGAVMTRADVRATFTPTEATRTVRPGGSVTVTFEVAGLGARNGPVNCTIDGRSCTAAQ</sequence>
<dbReference type="Proteomes" id="UP000642070">
    <property type="component" value="Unassembled WGS sequence"/>
</dbReference>
<feature type="compositionally biased region" description="Low complexity" evidence="2">
    <location>
        <begin position="293"/>
        <end position="314"/>
    </location>
</feature>
<protein>
    <recommendedName>
        <fullName evidence="3">CBM2 domain-containing protein</fullName>
    </recommendedName>
</protein>
<dbReference type="SUPFAM" id="SSF49384">
    <property type="entry name" value="Carbohydrate-binding domain"/>
    <property type="match status" value="1"/>
</dbReference>
<dbReference type="RefSeq" id="WP_190251425.1">
    <property type="nucleotide sequence ID" value="NZ_BMPI01000018.1"/>
</dbReference>
<evidence type="ECO:0000259" key="3">
    <source>
        <dbReference type="PROSITE" id="PS51173"/>
    </source>
</evidence>
<name>A0A917TSD9_9ACTN</name>
<dbReference type="InterPro" id="IPR012291">
    <property type="entry name" value="CBM2_carb-bd_dom_sf"/>
</dbReference>
<dbReference type="InterPro" id="IPR001919">
    <property type="entry name" value="CBD2"/>
</dbReference>